<proteinExistence type="predicted"/>
<keyword evidence="9" id="KW-1185">Reference proteome</keyword>
<gene>
    <name evidence="8" type="ORF">BOX15_Mlig005882g1</name>
</gene>
<keyword evidence="2 5" id="KW-0378">Hydrolase</keyword>
<feature type="compositionally biased region" description="Low complexity" evidence="6">
    <location>
        <begin position="494"/>
        <end position="514"/>
    </location>
</feature>
<dbReference type="InterPro" id="IPR014016">
    <property type="entry name" value="UvrD-like_ATP-bd"/>
</dbReference>
<dbReference type="InterPro" id="IPR013986">
    <property type="entry name" value="DExx_box_DNA_helicase_dom_sf"/>
</dbReference>
<comment type="caution">
    <text evidence="8">The sequence shown here is derived from an EMBL/GenBank/DDBJ whole genome shotgun (WGS) entry which is preliminary data.</text>
</comment>
<dbReference type="OrthoDB" id="3156807at2759"/>
<evidence type="ECO:0000313" key="9">
    <source>
        <dbReference type="Proteomes" id="UP000215902"/>
    </source>
</evidence>
<dbReference type="GO" id="GO:0016787">
    <property type="term" value="F:hydrolase activity"/>
    <property type="evidence" value="ECO:0007669"/>
    <property type="project" value="UniProtKB-UniRule"/>
</dbReference>
<evidence type="ECO:0000256" key="1">
    <source>
        <dbReference type="ARBA" id="ARBA00022741"/>
    </source>
</evidence>
<keyword evidence="3 5" id="KW-0347">Helicase</keyword>
<dbReference type="STRING" id="282301.A0A267GD40"/>
<evidence type="ECO:0000256" key="3">
    <source>
        <dbReference type="ARBA" id="ARBA00022806"/>
    </source>
</evidence>
<dbReference type="GO" id="GO:0005524">
    <property type="term" value="F:ATP binding"/>
    <property type="evidence" value="ECO:0007669"/>
    <property type="project" value="UniProtKB-UniRule"/>
</dbReference>
<feature type="compositionally biased region" description="Basic residues" evidence="6">
    <location>
        <begin position="316"/>
        <end position="328"/>
    </location>
</feature>
<dbReference type="SUPFAM" id="SSF52540">
    <property type="entry name" value="P-loop containing nucleoside triphosphate hydrolases"/>
    <property type="match status" value="1"/>
</dbReference>
<dbReference type="InterPro" id="IPR039904">
    <property type="entry name" value="TRANK1"/>
</dbReference>
<sequence length="1908" mass="212715">MVRDGAELDWEIECTVELWNALRRRRNTWRQLRRRLARRLLKLASGRGWRSLAKPVRLPESAAGLGLQFYQTSLGGQASLLWERAVTFSPKRSGPQGRIYCDVLRLWAIVESSEALAEEITRAITAHKRGAACALARELNSAAAAASALASDNAANAGRILPRTYSVVSGGGGGSSDLVRFQPPGASKETEYHMMKFYSWDASLIADILTGEARIDLPFRVTEQEHAIIELSSESPVLLIGRSGTGKTTCCVFRMFSEFSNYWLQVRSEANPIIPRRRLYRLVDPDAADDGAQSDEDADAADDAGDAAGCEADQRHRGRHRGRVRNRNRTTNSDATDTYEEEAAAVASSAVDVGSDNEDAPEPQFDHLRQLFVTKNPVLCREVRKNFYDLCAGLRDAELPEPEFELPNRLQVANSGHFPMFVSSKQLWMLLDASLPGQPFFQRNEDGSLAKKVPSWEDEEADIEFLLDSTADDLFDAANYYDDGNADGGGVEGGADVAGAGGANADQQNPAPQQLEDRRREVTYELFSTSLWEKLPSKLRSGLQPSLVWTELVSFIKGSVEALNSPGGFLSLAKYRELGKKRAPEFADSRERVYRLFEEYQRLLRDLGLFDMNDLVACLYRRQTVWLAESAAPSPEEDWALHAIFVDETQDFTQAELSLLLRCCQDPNRMFFTGDTAQSIMRGVSFRFTDLKTLFHHARRGLQSQGATGALRMPDGLQVLTHNYRSHSGILGLASCVILLLGRLFPSTFDPLEPDMGLFPGPKPVLIESCSATDLAFLLQGARRKSNAHIDFGAHQAIIVASDEARRYLVENVPELSIALVLTVYESKGLEFDDVLLYNFFKDSPASEKDWRVASAVLRDLVSEAASTNGAGGSTAATPGALLKQLDLAEYAKRSSRPIEFSAGEHKILNSVLKHLYTAVTRARVNVWIFDEDVEVRKPMFEFFKTMQVVNVVATGSESLELSLECADGFAATSSPEQWRAKGHEFYCRRLFDLAAKCYNRSGDADLKQLAEANGKALRALKLTEPKQQREDFVSAARIYLKLGWIEQAAKCLEHGRQPLLAANLFQLLGQYNRVFRVFDKSQNYTRAAEALQLSGRAAQAAKYLLQHRLYIEAFEARQQAKREAEQHCAGDAARLEAELARLPDDKVILLRGAKAYKRENNKEKLEKMVQSLPLEERVMFFVEHKELPSAAAAYAAENQKREAAVFMYDHGYIKEAWKYASEADDEQLLSQCATALAEKAYSHWDRKRNQEAQDKAREALRTAVGKAELVAAHQDAAYCRLLLGDATRDIRCLQQAFVQMRQMNCEIGLVFILNIVCQDSSILGEDPATRSVWMRELLLPLRMLGELIINFSDRCKNPNLSVIQRTYRFLGLTEKSRLMDLQLRPAGYPQARRLLSLAGRPQKINSVARSEVNSSVSMFCENLISDALPLLFMFLKEDALSRAYCPSQCQGDNACSKALSIEVSSNQCAYKHGGRYETPEEFRDMTMAAGYLLRFGRLLHQHSMSRSNRLRDDSQRATATRNYVQRMEGRFKYNDYVIMYISNVYPARPLYETRHPVILPAIGEFLVDMDYFCDNHLPSGYGDRLFKLRDSLINRSQRAAAVAAQAARQPALEPDSLPEKLRPFVPTEDYCGICGMQLLRDEDVELDLPQASTGFGLQVKLPSVSAHLSSDNHLQRLNAFKRFSTFIADFLDKQRHWEAKIDEIEQILKTRSGVGEVSDDGREGEGGGGGGGDVLLEVLQTRRTQLKSDIDRLDKTIDTDIDKLVWERFNVHNRSLGQLKGKFHEKFVRYFAQHLPKNFSFSQQGFAAPPEAAQQQAAGVGAVPQGPARSSSSRAPHLKTTTCRCNSMPTITTTSHSTVSRTNLRKLCVTGTATGTNSIGFSGGTTAAAEEEAAAAAAVEDSLLAEA</sequence>
<dbReference type="PANTHER" id="PTHR21529">
    <property type="entry name" value="MAMMARY TURMOR VIRUS RECEPTOR HOMOLOG 1, 2 MTVR1, 2"/>
    <property type="match status" value="1"/>
</dbReference>
<evidence type="ECO:0000256" key="6">
    <source>
        <dbReference type="SAM" id="MobiDB-lite"/>
    </source>
</evidence>
<feature type="domain" description="UvrD-like helicase ATP-binding" evidence="7">
    <location>
        <begin position="220"/>
        <end position="727"/>
    </location>
</feature>
<dbReference type="GO" id="GO:0004386">
    <property type="term" value="F:helicase activity"/>
    <property type="evidence" value="ECO:0007669"/>
    <property type="project" value="UniProtKB-UniRule"/>
</dbReference>
<feature type="compositionally biased region" description="Acidic residues" evidence="6">
    <location>
        <begin position="287"/>
        <end position="305"/>
    </location>
</feature>
<dbReference type="PANTHER" id="PTHR21529:SF4">
    <property type="entry name" value="TPR AND ANKYRIN REPEAT-CONTAINING PROTEIN 1"/>
    <property type="match status" value="1"/>
</dbReference>
<name>A0A267GD40_9PLAT</name>
<reference evidence="8 9" key="1">
    <citation type="submission" date="2017-06" db="EMBL/GenBank/DDBJ databases">
        <title>A platform for efficient transgenesis in Macrostomum lignano, a flatworm model organism for stem cell research.</title>
        <authorList>
            <person name="Berezikov E."/>
        </authorList>
    </citation>
    <scope>NUCLEOTIDE SEQUENCE [LARGE SCALE GENOMIC DNA]</scope>
    <source>
        <strain evidence="8">DV1</strain>
        <tissue evidence="8">Whole organism</tissue>
    </source>
</reference>
<dbReference type="Proteomes" id="UP000215902">
    <property type="component" value="Unassembled WGS sequence"/>
</dbReference>
<evidence type="ECO:0000313" key="8">
    <source>
        <dbReference type="EMBL" id="PAA83933.1"/>
    </source>
</evidence>
<accession>A0A267GD40</accession>
<dbReference type="Pfam" id="PF00580">
    <property type="entry name" value="UvrD-helicase"/>
    <property type="match status" value="1"/>
</dbReference>
<dbReference type="PROSITE" id="PS51198">
    <property type="entry name" value="UVRD_HELICASE_ATP_BIND"/>
    <property type="match status" value="1"/>
</dbReference>
<keyword evidence="4 5" id="KW-0067">ATP-binding</keyword>
<feature type="region of interest" description="Disordered" evidence="6">
    <location>
        <begin position="491"/>
        <end position="515"/>
    </location>
</feature>
<evidence type="ECO:0000256" key="2">
    <source>
        <dbReference type="ARBA" id="ARBA00022801"/>
    </source>
</evidence>
<keyword evidence="1 5" id="KW-0547">Nucleotide-binding</keyword>
<feature type="binding site" evidence="5">
    <location>
        <begin position="241"/>
        <end position="248"/>
    </location>
    <ligand>
        <name>ATP</name>
        <dbReference type="ChEBI" id="CHEBI:30616"/>
    </ligand>
</feature>
<feature type="compositionally biased region" description="Polar residues" evidence="6">
    <location>
        <begin position="1830"/>
        <end position="1842"/>
    </location>
</feature>
<feature type="region of interest" description="Disordered" evidence="6">
    <location>
        <begin position="287"/>
        <end position="358"/>
    </location>
</feature>
<evidence type="ECO:0000259" key="7">
    <source>
        <dbReference type="PROSITE" id="PS51198"/>
    </source>
</evidence>
<evidence type="ECO:0000256" key="4">
    <source>
        <dbReference type="ARBA" id="ARBA00022840"/>
    </source>
</evidence>
<dbReference type="Gene3D" id="1.10.10.160">
    <property type="match status" value="1"/>
</dbReference>
<dbReference type="InterPro" id="IPR027417">
    <property type="entry name" value="P-loop_NTPase"/>
</dbReference>
<feature type="region of interest" description="Disordered" evidence="6">
    <location>
        <begin position="1823"/>
        <end position="1842"/>
    </location>
</feature>
<organism evidence="8 9">
    <name type="scientific">Macrostomum lignano</name>
    <dbReference type="NCBI Taxonomy" id="282301"/>
    <lineage>
        <taxon>Eukaryota</taxon>
        <taxon>Metazoa</taxon>
        <taxon>Spiralia</taxon>
        <taxon>Lophotrochozoa</taxon>
        <taxon>Platyhelminthes</taxon>
        <taxon>Rhabditophora</taxon>
        <taxon>Macrostomorpha</taxon>
        <taxon>Macrostomida</taxon>
        <taxon>Macrostomidae</taxon>
        <taxon>Macrostomum</taxon>
    </lineage>
</organism>
<dbReference type="Gene3D" id="3.40.50.300">
    <property type="entry name" value="P-loop containing nucleotide triphosphate hydrolases"/>
    <property type="match status" value="2"/>
</dbReference>
<protein>
    <recommendedName>
        <fullName evidence="7">UvrD-like helicase ATP-binding domain-containing protein</fullName>
    </recommendedName>
</protein>
<evidence type="ECO:0000256" key="5">
    <source>
        <dbReference type="PROSITE-ProRule" id="PRU00560"/>
    </source>
</evidence>
<dbReference type="EMBL" id="NIVC01000396">
    <property type="protein sequence ID" value="PAA83933.1"/>
    <property type="molecule type" value="Genomic_DNA"/>
</dbReference>